<evidence type="ECO:0000256" key="6">
    <source>
        <dbReference type="NCBIfam" id="TIGR01280"/>
    </source>
</evidence>
<evidence type="ECO:0000256" key="5">
    <source>
        <dbReference type="ARBA" id="ARBA00022839"/>
    </source>
</evidence>
<dbReference type="InterPro" id="IPR037004">
    <property type="entry name" value="Exonuc_VII_ssu_sf"/>
</dbReference>
<keyword evidence="3" id="KW-0540">Nuclease</keyword>
<comment type="caution">
    <text evidence="7">The sequence shown here is derived from an EMBL/GenBank/DDBJ whole genome shotgun (WGS) entry which is preliminary data.</text>
</comment>
<comment type="similarity">
    <text evidence="1">Belongs to the XseB family.</text>
</comment>
<dbReference type="EC" id="3.1.11.6" evidence="6"/>
<dbReference type="AlphaFoldDB" id="A0A9D7SDM5"/>
<evidence type="ECO:0000313" key="7">
    <source>
        <dbReference type="EMBL" id="MBK9719466.1"/>
    </source>
</evidence>
<organism evidence="7 8">
    <name type="scientific">Candidatus Defluviibacterium haderslevense</name>
    <dbReference type="NCBI Taxonomy" id="2981993"/>
    <lineage>
        <taxon>Bacteria</taxon>
        <taxon>Pseudomonadati</taxon>
        <taxon>Bacteroidota</taxon>
        <taxon>Saprospiria</taxon>
        <taxon>Saprospirales</taxon>
        <taxon>Saprospiraceae</taxon>
        <taxon>Candidatus Defluviibacterium</taxon>
    </lineage>
</organism>
<sequence>MAKSKIKLNYQEAFDMLNAIAERLEKGEIAIEEISSEIIKAKELMLYCETILRDIEKEISLDNK</sequence>
<dbReference type="Pfam" id="PF02609">
    <property type="entry name" value="Exonuc_VII_S"/>
    <property type="match status" value="1"/>
</dbReference>
<dbReference type="GO" id="GO:0008855">
    <property type="term" value="F:exodeoxyribonuclease VII activity"/>
    <property type="evidence" value="ECO:0007669"/>
    <property type="project" value="UniProtKB-UniRule"/>
</dbReference>
<name>A0A9D7SDM5_9BACT</name>
<keyword evidence="5" id="KW-0269">Exonuclease</keyword>
<dbReference type="GO" id="GO:0006308">
    <property type="term" value="P:DNA catabolic process"/>
    <property type="evidence" value="ECO:0007669"/>
    <property type="project" value="UniProtKB-UniRule"/>
</dbReference>
<evidence type="ECO:0000256" key="4">
    <source>
        <dbReference type="ARBA" id="ARBA00022801"/>
    </source>
</evidence>
<dbReference type="NCBIfam" id="TIGR01280">
    <property type="entry name" value="xseB"/>
    <property type="match status" value="1"/>
</dbReference>
<evidence type="ECO:0000256" key="3">
    <source>
        <dbReference type="ARBA" id="ARBA00022722"/>
    </source>
</evidence>
<keyword evidence="4 7" id="KW-0378">Hydrolase</keyword>
<protein>
    <recommendedName>
        <fullName evidence="6">Exodeoxyribonuclease VII small subunit</fullName>
        <ecNumber evidence="6">3.1.11.6</ecNumber>
    </recommendedName>
</protein>
<evidence type="ECO:0000256" key="1">
    <source>
        <dbReference type="ARBA" id="ARBA00009998"/>
    </source>
</evidence>
<gene>
    <name evidence="7" type="primary">xseB</name>
    <name evidence="7" type="ORF">IPO85_18510</name>
</gene>
<dbReference type="SUPFAM" id="SSF116842">
    <property type="entry name" value="XseB-like"/>
    <property type="match status" value="1"/>
</dbReference>
<keyword evidence="2" id="KW-0963">Cytoplasm</keyword>
<dbReference type="EMBL" id="JADKFW010000021">
    <property type="protein sequence ID" value="MBK9719466.1"/>
    <property type="molecule type" value="Genomic_DNA"/>
</dbReference>
<reference evidence="7 8" key="1">
    <citation type="submission" date="2020-10" db="EMBL/GenBank/DDBJ databases">
        <title>Connecting structure to function with the recovery of over 1000 high-quality activated sludge metagenome-assembled genomes encoding full-length rRNA genes using long-read sequencing.</title>
        <authorList>
            <person name="Singleton C.M."/>
            <person name="Petriglieri F."/>
            <person name="Kristensen J.M."/>
            <person name="Kirkegaard R.H."/>
            <person name="Michaelsen T.Y."/>
            <person name="Andersen M.H."/>
            <person name="Karst S.M."/>
            <person name="Dueholm M.S."/>
            <person name="Nielsen P.H."/>
            <person name="Albertsen M."/>
        </authorList>
    </citation>
    <scope>NUCLEOTIDE SEQUENCE [LARGE SCALE GENOMIC DNA]</scope>
    <source>
        <strain evidence="7">Ribe_18-Q3-R11-54_BAT3C.373</strain>
    </source>
</reference>
<dbReference type="InterPro" id="IPR003761">
    <property type="entry name" value="Exonuc_VII_S"/>
</dbReference>
<evidence type="ECO:0000256" key="2">
    <source>
        <dbReference type="ARBA" id="ARBA00022490"/>
    </source>
</evidence>
<proteinExistence type="inferred from homology"/>
<dbReference type="Proteomes" id="UP000808349">
    <property type="component" value="Unassembled WGS sequence"/>
</dbReference>
<dbReference type="GO" id="GO:0009318">
    <property type="term" value="C:exodeoxyribonuclease VII complex"/>
    <property type="evidence" value="ECO:0007669"/>
    <property type="project" value="UniProtKB-UniRule"/>
</dbReference>
<accession>A0A9D7SDM5</accession>
<evidence type="ECO:0000313" key="8">
    <source>
        <dbReference type="Proteomes" id="UP000808349"/>
    </source>
</evidence>
<dbReference type="Gene3D" id="1.10.287.1040">
    <property type="entry name" value="Exonuclease VII, small subunit"/>
    <property type="match status" value="1"/>
</dbReference>